<proteinExistence type="predicted"/>
<accession>A0ABV2AJ53</accession>
<evidence type="ECO:0000313" key="2">
    <source>
        <dbReference type="EMBL" id="MES1919403.1"/>
    </source>
</evidence>
<comment type="caution">
    <text evidence="2">The sequence shown here is derived from an EMBL/GenBank/DDBJ whole genome shotgun (WGS) entry which is preliminary data.</text>
</comment>
<feature type="coiled-coil region" evidence="1">
    <location>
        <begin position="133"/>
        <end position="192"/>
    </location>
</feature>
<dbReference type="Proteomes" id="UP001439008">
    <property type="component" value="Unassembled WGS sequence"/>
</dbReference>
<evidence type="ECO:0000256" key="1">
    <source>
        <dbReference type="SAM" id="Coils"/>
    </source>
</evidence>
<name>A0ABV2AJ53_9EUKA</name>
<reference evidence="2 3" key="1">
    <citation type="journal article" date="2024" name="BMC Biol.">
        <title>Comparative genomics of Ascetosporea gives new insight into the evolutionary basis for animal parasitism in Rhizaria.</title>
        <authorList>
            <person name="Hiltunen Thoren M."/>
            <person name="Onut-Brannstrom I."/>
            <person name="Alfjorden A."/>
            <person name="Peckova H."/>
            <person name="Swords F."/>
            <person name="Hooper C."/>
            <person name="Holzer A.S."/>
            <person name="Bass D."/>
            <person name="Burki F."/>
        </authorList>
    </citation>
    <scope>NUCLEOTIDE SEQUENCE [LARGE SCALE GENOMIC DNA]</scope>
    <source>
        <strain evidence="2">20-A016</strain>
    </source>
</reference>
<keyword evidence="3" id="KW-1185">Reference proteome</keyword>
<protein>
    <submittedName>
        <fullName evidence="2">Uncharacterized protein</fullName>
    </submittedName>
</protein>
<keyword evidence="1" id="KW-0175">Coiled coil</keyword>
<dbReference type="EMBL" id="JBDODL010000279">
    <property type="protein sequence ID" value="MES1919403.1"/>
    <property type="molecule type" value="Genomic_DNA"/>
</dbReference>
<evidence type="ECO:0000313" key="3">
    <source>
        <dbReference type="Proteomes" id="UP001439008"/>
    </source>
</evidence>
<gene>
    <name evidence="2" type="ORF">MHBO_001241</name>
</gene>
<organism evidence="2 3">
    <name type="scientific">Bonamia ostreae</name>
    <dbReference type="NCBI Taxonomy" id="126728"/>
    <lineage>
        <taxon>Eukaryota</taxon>
        <taxon>Sar</taxon>
        <taxon>Rhizaria</taxon>
        <taxon>Endomyxa</taxon>
        <taxon>Ascetosporea</taxon>
        <taxon>Haplosporida</taxon>
        <taxon>Bonamia</taxon>
    </lineage>
</organism>
<sequence>MNELSEDKREYYLREARKVRAKLFKQFETKSLEGKNNDKIDDKKIEVENKLTVEKYLNTFPKTNFEKYNSIENLRISLDKYQNQIETLAKITMNINRSHLENTLKNDNRFIKSPEINKINDLKAELYIKSDKIDNLEKYNKILENKINFLEEENMLIKENLFELKNALFNKKEESEMLLLNLRQTIENLLNKKLDQSIKTTEHYQND</sequence>